<feature type="transmembrane region" description="Helical" evidence="14">
    <location>
        <begin position="29"/>
        <end position="48"/>
    </location>
</feature>
<keyword evidence="12 14" id="KW-0472">Membrane</keyword>
<proteinExistence type="inferred from homology"/>
<comment type="caution">
    <text evidence="18">The sequence shown here is derived from an EMBL/GenBank/DDBJ whole genome shotgun (WGS) entry which is preliminary data.</text>
</comment>
<comment type="cofactor">
    <cofactor evidence="1">
        <name>Zn(2+)</name>
        <dbReference type="ChEBI" id="CHEBI:29105"/>
    </cofactor>
</comment>
<dbReference type="PANTHER" id="PTHR12147:SF22">
    <property type="entry name" value="ENDOPLASMIC RETICULUM METALLOPEPTIDASE 1"/>
    <property type="match status" value="1"/>
</dbReference>
<feature type="transmembrane region" description="Helical" evidence="14">
    <location>
        <begin position="408"/>
        <end position="429"/>
    </location>
</feature>
<evidence type="ECO:0000259" key="15">
    <source>
        <dbReference type="Pfam" id="PF04389"/>
    </source>
</evidence>
<dbReference type="PANTHER" id="PTHR12147">
    <property type="entry name" value="METALLOPEPTIDASE M28 FAMILY MEMBER"/>
    <property type="match status" value="1"/>
</dbReference>
<feature type="transmembrane region" description="Helical" evidence="14">
    <location>
        <begin position="525"/>
        <end position="553"/>
    </location>
</feature>
<dbReference type="AlphaFoldDB" id="A0A1W0A7Z9"/>
<dbReference type="Pfam" id="PF04389">
    <property type="entry name" value="Peptidase_M28"/>
    <property type="match status" value="1"/>
</dbReference>
<evidence type="ECO:0000259" key="17">
    <source>
        <dbReference type="Pfam" id="PF22249"/>
    </source>
</evidence>
<evidence type="ECO:0000259" key="16">
    <source>
        <dbReference type="Pfam" id="PF22248"/>
    </source>
</evidence>
<keyword evidence="13" id="KW-0325">Glycoprotein</keyword>
<keyword evidence="9" id="KW-0862">Zinc</keyword>
<keyword evidence="10 14" id="KW-1133">Transmembrane helix</keyword>
<evidence type="ECO:0000313" key="19">
    <source>
        <dbReference type="Proteomes" id="UP000243217"/>
    </source>
</evidence>
<feature type="transmembrane region" description="Helical" evidence="14">
    <location>
        <begin position="469"/>
        <end position="487"/>
    </location>
</feature>
<evidence type="ECO:0000256" key="13">
    <source>
        <dbReference type="ARBA" id="ARBA00023180"/>
    </source>
</evidence>
<dbReference type="Pfam" id="PF22249">
    <property type="entry name" value="ERMP1-TM"/>
    <property type="match status" value="1"/>
</dbReference>
<evidence type="ECO:0000256" key="5">
    <source>
        <dbReference type="ARBA" id="ARBA00022692"/>
    </source>
</evidence>
<reference evidence="18 19" key="1">
    <citation type="journal article" date="2014" name="Genome Biol. Evol.">
        <title>The secreted proteins of Achlya hypogyna and Thraustotheca clavata identify the ancestral oomycete secretome and reveal gene acquisitions by horizontal gene transfer.</title>
        <authorList>
            <person name="Misner I."/>
            <person name="Blouin N."/>
            <person name="Leonard G."/>
            <person name="Richards T.A."/>
            <person name="Lane C.E."/>
        </authorList>
    </citation>
    <scope>NUCLEOTIDE SEQUENCE [LARGE SCALE GENOMIC DNA]</scope>
    <source>
        <strain evidence="18 19">ATCC 34112</strain>
    </source>
</reference>
<accession>A0A1W0A7Z9</accession>
<evidence type="ECO:0000256" key="12">
    <source>
        <dbReference type="ARBA" id="ARBA00023136"/>
    </source>
</evidence>
<dbReference type="InterPro" id="IPR053974">
    <property type="entry name" value="ERMP1_1-A_TM"/>
</dbReference>
<feature type="transmembrane region" description="Helical" evidence="14">
    <location>
        <begin position="377"/>
        <end position="396"/>
    </location>
</feature>
<keyword evidence="4" id="KW-0645">Protease</keyword>
<dbReference type="InterPro" id="IPR048024">
    <property type="entry name" value="Fxna-like_M28_dom"/>
</dbReference>
<keyword evidence="11" id="KW-0482">Metalloprotease</keyword>
<dbReference type="STRING" id="74557.A0A1W0A7Z9"/>
<evidence type="ECO:0000256" key="4">
    <source>
        <dbReference type="ARBA" id="ARBA00022670"/>
    </source>
</evidence>
<feature type="domain" description="Endoplasmic reticulum metallopeptidase 1/1-A TM" evidence="17">
    <location>
        <begin position="471"/>
        <end position="609"/>
    </location>
</feature>
<keyword evidence="19" id="KW-1185">Reference proteome</keyword>
<dbReference type="InterPro" id="IPR053973">
    <property type="entry name" value="ERMP1-like_C"/>
</dbReference>
<dbReference type="GO" id="GO:0046872">
    <property type="term" value="F:metal ion binding"/>
    <property type="evidence" value="ECO:0007669"/>
    <property type="project" value="UniProtKB-KW"/>
</dbReference>
<evidence type="ECO:0000256" key="8">
    <source>
        <dbReference type="ARBA" id="ARBA00022824"/>
    </source>
</evidence>
<dbReference type="Pfam" id="PF22248">
    <property type="entry name" value="ERMP1_C"/>
    <property type="match status" value="1"/>
</dbReference>
<keyword evidence="5 14" id="KW-0812">Transmembrane</keyword>
<feature type="transmembrane region" description="Helical" evidence="14">
    <location>
        <begin position="598"/>
        <end position="618"/>
    </location>
</feature>
<dbReference type="InterPro" id="IPR007484">
    <property type="entry name" value="Peptidase_M28"/>
</dbReference>
<keyword evidence="6" id="KW-0479">Metal-binding</keyword>
<gene>
    <name evidence="18" type="ORF">THRCLA_01650</name>
</gene>
<dbReference type="GO" id="GO:0005789">
    <property type="term" value="C:endoplasmic reticulum membrane"/>
    <property type="evidence" value="ECO:0007669"/>
    <property type="project" value="UniProtKB-SubCell"/>
</dbReference>
<dbReference type="SUPFAM" id="SSF53187">
    <property type="entry name" value="Zn-dependent exopeptidases"/>
    <property type="match status" value="1"/>
</dbReference>
<feature type="transmembrane region" description="Helical" evidence="14">
    <location>
        <begin position="565"/>
        <end position="591"/>
    </location>
</feature>
<evidence type="ECO:0000313" key="18">
    <source>
        <dbReference type="EMBL" id="OQS06301.1"/>
    </source>
</evidence>
<feature type="domain" description="Peptidase M28" evidence="15">
    <location>
        <begin position="145"/>
        <end position="334"/>
    </location>
</feature>
<organism evidence="18 19">
    <name type="scientific">Thraustotheca clavata</name>
    <dbReference type="NCBI Taxonomy" id="74557"/>
    <lineage>
        <taxon>Eukaryota</taxon>
        <taxon>Sar</taxon>
        <taxon>Stramenopiles</taxon>
        <taxon>Oomycota</taxon>
        <taxon>Saprolegniomycetes</taxon>
        <taxon>Saprolegniales</taxon>
        <taxon>Achlyaceae</taxon>
        <taxon>Thraustotheca</taxon>
    </lineage>
</organism>
<evidence type="ECO:0000256" key="6">
    <source>
        <dbReference type="ARBA" id="ARBA00022723"/>
    </source>
</evidence>
<protein>
    <submittedName>
        <fullName evidence="18">Endoplasmic reticulum metallopeptidase</fullName>
    </submittedName>
</protein>
<evidence type="ECO:0000256" key="10">
    <source>
        <dbReference type="ARBA" id="ARBA00022989"/>
    </source>
</evidence>
<dbReference type="InterPro" id="IPR045175">
    <property type="entry name" value="M28_fam"/>
</dbReference>
<comment type="subcellular location">
    <subcellularLocation>
        <location evidence="2">Endoplasmic reticulum membrane</location>
        <topology evidence="2">Multi-pass membrane protein</topology>
    </subcellularLocation>
</comment>
<keyword evidence="8" id="KW-0256">Endoplasmic reticulum</keyword>
<feature type="transmembrane region" description="Helical" evidence="14">
    <location>
        <begin position="435"/>
        <end position="457"/>
    </location>
</feature>
<dbReference type="Gene3D" id="3.40.630.10">
    <property type="entry name" value="Zn peptidases"/>
    <property type="match status" value="1"/>
</dbReference>
<name>A0A1W0A7Z9_9STRA</name>
<dbReference type="GO" id="GO:0008235">
    <property type="term" value="F:metalloexopeptidase activity"/>
    <property type="evidence" value="ECO:0007669"/>
    <property type="project" value="InterPro"/>
</dbReference>
<evidence type="ECO:0000256" key="7">
    <source>
        <dbReference type="ARBA" id="ARBA00022801"/>
    </source>
</evidence>
<evidence type="ECO:0000256" key="3">
    <source>
        <dbReference type="ARBA" id="ARBA00010918"/>
    </source>
</evidence>
<feature type="transmembrane region" description="Helical" evidence="14">
    <location>
        <begin position="493"/>
        <end position="513"/>
    </location>
</feature>
<sequence>MYQRKNYAAASAPIPLHDDKKEKKRKIQYVNVWGVLLWLVLVYGFIGYRHVWLPEPKEASIPLHEFSEMRTRMLLEELQAIPGIRTLGSYANEHATPKWLMDHLKRLKTQCIKPCVMDIEVQTPSGAFGLNFLAQFQNVYANVSNILVRLHASSDLMPPALLLSSHYDAAIGAAAASDDGVNVAIMLELMQNAVVNPPTKTAVMFNFNGAEETFLQASHGFITQHPWKPSIAAFINLEAAGAGGRELLFQTGSDVLAMAYAHGAPYPHTSTITHEIFKSGVVPGETDYRTYSQYGGVPGMDFAYVANGYVYHTPLDDISRIQFGAIQRFGDNLSGTIQKLFDNPEALKSIGTLSQDHVFFDVFGYTTFTLSTTISTAIHLVIIAFAFSYMSLISPITWREKLSTVGVLLKLSASGYASALVVMVILSLYAPMSWFASPLTRAWVFVFPCVAGFLYQFTNREPRIENVQAIVESQSFMWLIVALPMHLRSLHSVYIVMAWAFFPLAAQIAATNLNKLSSYSTKKHVVLLLTGIAIPLLHLIQIFIVALQVFIPIMGRGGTGLPSDIVIGTMVSILTLLTLSALTPVFCFINLNQLKQTFIATISLTLACIFISCISHAYSTNCPKRLILQHVHRNFSRLGSVADIKEDSGLWVNGFDFQGVEPLRPILTTSRWAKYTHSPKPISFFKTIYDNFPWVYPIAHLMPIKNTWYLQTSNKPTFKVPTHLEVLSSQYDETLNLRRVHLVLSGPSQMNVFIDATTTRLKSWSLGNGTDGVPPQIEDVYLIQFSNGGLNAAEFHFWLDVHTNASLDIAYCGHYFDTESPELRELQSLLPPWATHASFVSSWSILRV</sequence>
<evidence type="ECO:0000256" key="2">
    <source>
        <dbReference type="ARBA" id="ARBA00004477"/>
    </source>
</evidence>
<keyword evidence="7" id="KW-0378">Hydrolase</keyword>
<evidence type="ECO:0000256" key="14">
    <source>
        <dbReference type="SAM" id="Phobius"/>
    </source>
</evidence>
<comment type="similarity">
    <text evidence="3">Belongs to the peptidase M28 family.</text>
</comment>
<dbReference type="OrthoDB" id="76293at2759"/>
<dbReference type="EMBL" id="JNBS01000359">
    <property type="protein sequence ID" value="OQS06301.1"/>
    <property type="molecule type" value="Genomic_DNA"/>
</dbReference>
<evidence type="ECO:0000256" key="1">
    <source>
        <dbReference type="ARBA" id="ARBA00001947"/>
    </source>
</evidence>
<dbReference type="CDD" id="cd03875">
    <property type="entry name" value="M28_Fxna_like"/>
    <property type="match status" value="1"/>
</dbReference>
<dbReference type="GO" id="GO:0006508">
    <property type="term" value="P:proteolysis"/>
    <property type="evidence" value="ECO:0007669"/>
    <property type="project" value="UniProtKB-KW"/>
</dbReference>
<feature type="domain" description="Endoplasmic reticulum metallopeptidase 1-like C-terminal" evidence="16">
    <location>
        <begin position="623"/>
        <end position="843"/>
    </location>
</feature>
<evidence type="ECO:0000256" key="11">
    <source>
        <dbReference type="ARBA" id="ARBA00023049"/>
    </source>
</evidence>
<dbReference type="Proteomes" id="UP000243217">
    <property type="component" value="Unassembled WGS sequence"/>
</dbReference>
<evidence type="ECO:0000256" key="9">
    <source>
        <dbReference type="ARBA" id="ARBA00022833"/>
    </source>
</evidence>
<dbReference type="FunFam" id="3.40.630.10:FF:000008">
    <property type="entry name" value="Endoplasmic reticulum metallopeptidase 1"/>
    <property type="match status" value="1"/>
</dbReference>